<protein>
    <submittedName>
        <fullName evidence="2">Uncharacterized protein</fullName>
    </submittedName>
</protein>
<name>A0ABV7MWW2_9HYPH</name>
<keyword evidence="1" id="KW-1133">Transmembrane helix</keyword>
<reference evidence="3" key="1">
    <citation type="journal article" date="2019" name="Int. J. Syst. Evol. Microbiol.">
        <title>The Global Catalogue of Microorganisms (GCM) 10K type strain sequencing project: providing services to taxonomists for standard genome sequencing and annotation.</title>
        <authorList>
            <consortium name="The Broad Institute Genomics Platform"/>
            <consortium name="The Broad Institute Genome Sequencing Center for Infectious Disease"/>
            <person name="Wu L."/>
            <person name="Ma J."/>
        </authorList>
    </citation>
    <scope>NUCLEOTIDE SEQUENCE [LARGE SCALE GENOMIC DNA]</scope>
    <source>
        <strain evidence="3">ICMP 19515</strain>
    </source>
</reference>
<dbReference type="EMBL" id="JBHRVD010000001">
    <property type="protein sequence ID" value="MFC3326400.1"/>
    <property type="molecule type" value="Genomic_DNA"/>
</dbReference>
<organism evidence="2 3">
    <name type="scientific">Mesorhizobium cantuariense</name>
    <dbReference type="NCBI Taxonomy" id="1300275"/>
    <lineage>
        <taxon>Bacteria</taxon>
        <taxon>Pseudomonadati</taxon>
        <taxon>Pseudomonadota</taxon>
        <taxon>Alphaproteobacteria</taxon>
        <taxon>Hyphomicrobiales</taxon>
        <taxon>Phyllobacteriaceae</taxon>
        <taxon>Mesorhizobium</taxon>
    </lineage>
</organism>
<keyword evidence="1" id="KW-0812">Transmembrane</keyword>
<accession>A0ABV7MWW2</accession>
<proteinExistence type="predicted"/>
<evidence type="ECO:0000256" key="1">
    <source>
        <dbReference type="SAM" id="Phobius"/>
    </source>
</evidence>
<gene>
    <name evidence="2" type="ORF">ACFOJ9_32295</name>
</gene>
<comment type="caution">
    <text evidence="2">The sequence shown here is derived from an EMBL/GenBank/DDBJ whole genome shotgun (WGS) entry which is preliminary data.</text>
</comment>
<dbReference type="RefSeq" id="WP_378985208.1">
    <property type="nucleotide sequence ID" value="NZ_JBHRVD010000001.1"/>
</dbReference>
<feature type="transmembrane region" description="Helical" evidence="1">
    <location>
        <begin position="30"/>
        <end position="48"/>
    </location>
</feature>
<keyword evidence="1" id="KW-0472">Membrane</keyword>
<sequence length="73" mass="7714">MDNLFFALWNGAGRKAGRPEDFWLHPPASGFGRLLAAVAIIGIAACLLDHAAERNADTLVAASYGSTQQGSQK</sequence>
<evidence type="ECO:0000313" key="2">
    <source>
        <dbReference type="EMBL" id="MFC3326400.1"/>
    </source>
</evidence>
<dbReference type="Proteomes" id="UP001595648">
    <property type="component" value="Unassembled WGS sequence"/>
</dbReference>
<keyword evidence="3" id="KW-1185">Reference proteome</keyword>
<evidence type="ECO:0000313" key="3">
    <source>
        <dbReference type="Proteomes" id="UP001595648"/>
    </source>
</evidence>